<dbReference type="EMBL" id="SMKY01000028">
    <property type="protein sequence ID" value="TDD86693.1"/>
    <property type="molecule type" value="Genomic_DNA"/>
</dbReference>
<dbReference type="Proteomes" id="UP000295578">
    <property type="component" value="Unassembled WGS sequence"/>
</dbReference>
<proteinExistence type="predicted"/>
<dbReference type="AlphaFoldDB" id="A0A4R5BMY3"/>
<comment type="caution">
    <text evidence="1">The sequence shown here is derived from an EMBL/GenBank/DDBJ whole genome shotgun (WGS) entry which is preliminary data.</text>
</comment>
<accession>A0A4R5BMY3</accession>
<organism evidence="1 2">
    <name type="scientific">Actinomadura darangshiensis</name>
    <dbReference type="NCBI Taxonomy" id="705336"/>
    <lineage>
        <taxon>Bacteria</taxon>
        <taxon>Bacillati</taxon>
        <taxon>Actinomycetota</taxon>
        <taxon>Actinomycetes</taxon>
        <taxon>Streptosporangiales</taxon>
        <taxon>Thermomonosporaceae</taxon>
        <taxon>Actinomadura</taxon>
    </lineage>
</organism>
<protein>
    <submittedName>
        <fullName evidence="1">Uncharacterized protein</fullName>
    </submittedName>
</protein>
<evidence type="ECO:0000313" key="1">
    <source>
        <dbReference type="EMBL" id="TDD86693.1"/>
    </source>
</evidence>
<gene>
    <name evidence="1" type="ORF">E1293_09280</name>
</gene>
<keyword evidence="2" id="KW-1185">Reference proteome</keyword>
<dbReference type="OrthoDB" id="3383077at2"/>
<name>A0A4R5BMY3_9ACTN</name>
<dbReference type="RefSeq" id="WP_132195915.1">
    <property type="nucleotide sequence ID" value="NZ_SMKY01000028.1"/>
</dbReference>
<reference evidence="1 2" key="1">
    <citation type="submission" date="2019-03" db="EMBL/GenBank/DDBJ databases">
        <title>Draft genome sequences of novel Actinobacteria.</title>
        <authorList>
            <person name="Sahin N."/>
            <person name="Ay H."/>
            <person name="Saygin H."/>
        </authorList>
    </citation>
    <scope>NUCLEOTIDE SEQUENCE [LARGE SCALE GENOMIC DNA]</scope>
    <source>
        <strain evidence="1 2">DSM 45941</strain>
    </source>
</reference>
<evidence type="ECO:0000313" key="2">
    <source>
        <dbReference type="Proteomes" id="UP000295578"/>
    </source>
</evidence>
<sequence>MSADRVAALCEHLDHDPDLLEALDELPADRWDELVEAVRSGAAADVLVPLLDAVDGAAAAAGLDGLTTGTRRYEPLPGGTAGVRAVRGWRCPHPHPCGRVGSGGGDGTPGCALTSDPLAPVKVVSE</sequence>